<evidence type="ECO:0000313" key="2">
    <source>
        <dbReference type="EMBL" id="ESW11095.1"/>
    </source>
</evidence>
<dbReference type="AlphaFoldDB" id="V7B0L7"/>
<name>V7B0L7_PHAVU</name>
<dbReference type="EMBL" id="CM002295">
    <property type="protein sequence ID" value="ESW11095.1"/>
    <property type="molecule type" value="Genomic_DNA"/>
</dbReference>
<keyword evidence="1" id="KW-0472">Membrane</keyword>
<evidence type="ECO:0000256" key="1">
    <source>
        <dbReference type="SAM" id="Phobius"/>
    </source>
</evidence>
<organism evidence="2 3">
    <name type="scientific">Phaseolus vulgaris</name>
    <name type="common">Kidney bean</name>
    <name type="synonym">French bean</name>
    <dbReference type="NCBI Taxonomy" id="3885"/>
    <lineage>
        <taxon>Eukaryota</taxon>
        <taxon>Viridiplantae</taxon>
        <taxon>Streptophyta</taxon>
        <taxon>Embryophyta</taxon>
        <taxon>Tracheophyta</taxon>
        <taxon>Spermatophyta</taxon>
        <taxon>Magnoliopsida</taxon>
        <taxon>eudicotyledons</taxon>
        <taxon>Gunneridae</taxon>
        <taxon>Pentapetalae</taxon>
        <taxon>rosids</taxon>
        <taxon>fabids</taxon>
        <taxon>Fabales</taxon>
        <taxon>Fabaceae</taxon>
        <taxon>Papilionoideae</taxon>
        <taxon>50 kb inversion clade</taxon>
        <taxon>NPAAA clade</taxon>
        <taxon>indigoferoid/millettioid clade</taxon>
        <taxon>Phaseoleae</taxon>
        <taxon>Phaseolus</taxon>
    </lineage>
</organism>
<sequence length="121" mass="13650">MSATVHSNCFCFSYKFHFSLSITPFTLFLSFLTHSLTLCARVSFHLPFPFRIRISASFLSRSCRRNVLLQRRRGAFLRGAATRRIIRTQTAGKLGESVIDSEVVPSSLVEIAPILRVANEV</sequence>
<dbReference type="eggNOG" id="KOG0916">
    <property type="taxonomic scope" value="Eukaryota"/>
</dbReference>
<keyword evidence="1" id="KW-0812">Transmembrane</keyword>
<keyword evidence="1" id="KW-1133">Transmembrane helix</keyword>
<protein>
    <submittedName>
        <fullName evidence="2">Uncharacterized protein</fullName>
    </submittedName>
</protein>
<reference evidence="3" key="1">
    <citation type="journal article" date="2014" name="Nat. Genet.">
        <title>A reference genome for common bean and genome-wide analysis of dual domestications.</title>
        <authorList>
            <person name="Schmutz J."/>
            <person name="McClean P.E."/>
            <person name="Mamidi S."/>
            <person name="Wu G.A."/>
            <person name="Cannon S.B."/>
            <person name="Grimwood J."/>
            <person name="Jenkins J."/>
            <person name="Shu S."/>
            <person name="Song Q."/>
            <person name="Chavarro C."/>
            <person name="Torres-Torres M."/>
            <person name="Geffroy V."/>
            <person name="Moghaddam S.M."/>
            <person name="Gao D."/>
            <person name="Abernathy B."/>
            <person name="Barry K."/>
            <person name="Blair M."/>
            <person name="Brick M.A."/>
            <person name="Chovatia M."/>
            <person name="Gepts P."/>
            <person name="Goodstein D.M."/>
            <person name="Gonzales M."/>
            <person name="Hellsten U."/>
            <person name="Hyten D.L."/>
            <person name="Jia G."/>
            <person name="Kelly J.D."/>
            <person name="Kudrna D."/>
            <person name="Lee R."/>
            <person name="Richard M.M."/>
            <person name="Miklas P.N."/>
            <person name="Osorno J.M."/>
            <person name="Rodrigues J."/>
            <person name="Thareau V."/>
            <person name="Urrea C.A."/>
            <person name="Wang M."/>
            <person name="Yu Y."/>
            <person name="Zhang M."/>
            <person name="Wing R.A."/>
            <person name="Cregan P.B."/>
            <person name="Rokhsar D.S."/>
            <person name="Jackson S.A."/>
        </authorList>
    </citation>
    <scope>NUCLEOTIDE SEQUENCE [LARGE SCALE GENOMIC DNA]</scope>
    <source>
        <strain evidence="3">cv. G19833</strain>
    </source>
</reference>
<feature type="transmembrane region" description="Helical" evidence="1">
    <location>
        <begin position="22"/>
        <end position="44"/>
    </location>
</feature>
<dbReference type="OrthoDB" id="1880850at2759"/>
<dbReference type="STRING" id="3885.V7B0L7"/>
<gene>
    <name evidence="2" type="ORF">PHAVU_008G001300g</name>
</gene>
<keyword evidence="3" id="KW-1185">Reference proteome</keyword>
<dbReference type="Proteomes" id="UP000000226">
    <property type="component" value="Chromosome 8"/>
</dbReference>
<proteinExistence type="predicted"/>
<accession>V7B0L7</accession>
<dbReference type="Gramene" id="ESW11095">
    <property type="protein sequence ID" value="ESW11095"/>
    <property type="gene ID" value="PHAVU_008G001300g"/>
</dbReference>
<evidence type="ECO:0000313" key="3">
    <source>
        <dbReference type="Proteomes" id="UP000000226"/>
    </source>
</evidence>